<dbReference type="RefSeq" id="WP_133990073.1">
    <property type="nucleotide sequence ID" value="NZ_SODV01000001.1"/>
</dbReference>
<evidence type="ECO:0000313" key="1">
    <source>
        <dbReference type="EMBL" id="TDW99404.1"/>
    </source>
</evidence>
<comment type="caution">
    <text evidence="1">The sequence shown here is derived from an EMBL/GenBank/DDBJ whole genome shotgun (WGS) entry which is preliminary data.</text>
</comment>
<dbReference type="Proteomes" id="UP000294498">
    <property type="component" value="Unassembled WGS sequence"/>
</dbReference>
<proteinExistence type="predicted"/>
<protein>
    <submittedName>
        <fullName evidence="1">DUF3078 family protein</fullName>
    </submittedName>
</protein>
<accession>A0A4R8DPR7</accession>
<sequence>MTFRTLWLSILIAFATGVNGQNSIKDIQSASGQTFSGKPDSLRQGWTVGALLGLTFAQASSSNWAAGAQDFTMSLNTADNFWAFYKKGRVSWDNTLTANYGFTNTTDLGLQKSSDLFDLLSRYGYQLDSGKWFISAMFDFRSQFTNGYNYYKNQQGKDSNQLISQFMAPAYILLSPGVQYKPKDWFSLFLSPVSARWIVSTNKTLAPSFGIDTGKSVLFQFGAFASAIFNKSIAKNVVYTARLDLYSNYLKNFGDIDVYSTNQIAMKVNKVLTATYNLNIIYDDNARRPNGTLWGTQFQSILGIGLAVKL</sequence>
<gene>
    <name evidence="1" type="ORF">EDB95_0414</name>
</gene>
<dbReference type="Pfam" id="PF11276">
    <property type="entry name" value="DUF3078"/>
    <property type="match status" value="1"/>
</dbReference>
<dbReference type="InterPro" id="IPR021428">
    <property type="entry name" value="DUF3078"/>
</dbReference>
<dbReference type="EMBL" id="SODV01000001">
    <property type="protein sequence ID" value="TDW99404.1"/>
    <property type="molecule type" value="Genomic_DNA"/>
</dbReference>
<evidence type="ECO:0000313" key="2">
    <source>
        <dbReference type="Proteomes" id="UP000294498"/>
    </source>
</evidence>
<dbReference type="OrthoDB" id="1495718at2"/>
<organism evidence="1 2">
    <name type="scientific">Dinghuibacter silviterrae</name>
    <dbReference type="NCBI Taxonomy" id="1539049"/>
    <lineage>
        <taxon>Bacteria</taxon>
        <taxon>Pseudomonadati</taxon>
        <taxon>Bacteroidota</taxon>
        <taxon>Chitinophagia</taxon>
        <taxon>Chitinophagales</taxon>
        <taxon>Chitinophagaceae</taxon>
        <taxon>Dinghuibacter</taxon>
    </lineage>
</organism>
<keyword evidence="2" id="KW-1185">Reference proteome</keyword>
<reference evidence="1 2" key="1">
    <citation type="submission" date="2019-03" db="EMBL/GenBank/DDBJ databases">
        <title>Genomic Encyclopedia of Type Strains, Phase IV (KMG-IV): sequencing the most valuable type-strain genomes for metagenomic binning, comparative biology and taxonomic classification.</title>
        <authorList>
            <person name="Goeker M."/>
        </authorList>
    </citation>
    <scope>NUCLEOTIDE SEQUENCE [LARGE SCALE GENOMIC DNA]</scope>
    <source>
        <strain evidence="1 2">DSM 100059</strain>
    </source>
</reference>
<name>A0A4R8DPR7_9BACT</name>
<dbReference type="AlphaFoldDB" id="A0A4R8DPR7"/>